<name>A0A5C8PF55_9HYPH</name>
<dbReference type="Proteomes" id="UP000321638">
    <property type="component" value="Unassembled WGS sequence"/>
</dbReference>
<dbReference type="RefSeq" id="WP_147850363.1">
    <property type="nucleotide sequence ID" value="NZ_VDUZ01000039.1"/>
</dbReference>
<keyword evidence="1" id="KW-0540">Nuclease</keyword>
<comment type="caution">
    <text evidence="1">The sequence shown here is derived from an EMBL/GenBank/DDBJ whole genome shotgun (WGS) entry which is preliminary data.</text>
</comment>
<keyword evidence="1" id="KW-0255">Endonuclease</keyword>
<accession>A0A5C8PF55</accession>
<evidence type="ECO:0000313" key="2">
    <source>
        <dbReference type="Proteomes" id="UP000321638"/>
    </source>
</evidence>
<keyword evidence="2" id="KW-1185">Reference proteome</keyword>
<dbReference type="GO" id="GO:0004519">
    <property type="term" value="F:endonuclease activity"/>
    <property type="evidence" value="ECO:0007669"/>
    <property type="project" value="UniProtKB-KW"/>
</dbReference>
<evidence type="ECO:0000313" key="1">
    <source>
        <dbReference type="EMBL" id="TXL71780.1"/>
    </source>
</evidence>
<gene>
    <name evidence="1" type="ORF">FHP25_28340</name>
</gene>
<proteinExistence type="predicted"/>
<reference evidence="1 2" key="1">
    <citation type="submission" date="2019-06" db="EMBL/GenBank/DDBJ databases">
        <title>New taxonomy in bacterial strain CC-CFT640, isolated from vineyard.</title>
        <authorList>
            <person name="Lin S.-Y."/>
            <person name="Tsai C.-F."/>
            <person name="Young C.-C."/>
        </authorList>
    </citation>
    <scope>NUCLEOTIDE SEQUENCE [LARGE SCALE GENOMIC DNA]</scope>
    <source>
        <strain evidence="1 2">CC-CFT640</strain>
    </source>
</reference>
<organism evidence="1 2">
    <name type="scientific">Vineibacter terrae</name>
    <dbReference type="NCBI Taxonomy" id="2586908"/>
    <lineage>
        <taxon>Bacteria</taxon>
        <taxon>Pseudomonadati</taxon>
        <taxon>Pseudomonadota</taxon>
        <taxon>Alphaproteobacteria</taxon>
        <taxon>Hyphomicrobiales</taxon>
        <taxon>Vineibacter</taxon>
    </lineage>
</organism>
<dbReference type="EMBL" id="VDUZ01000039">
    <property type="protein sequence ID" value="TXL71780.1"/>
    <property type="molecule type" value="Genomic_DNA"/>
</dbReference>
<protein>
    <submittedName>
        <fullName evidence="1">HNH endonuclease</fullName>
    </submittedName>
</protein>
<dbReference type="OrthoDB" id="7541272at2"/>
<sequence length="162" mass="18279">MARFPLPTHTEALTDEHIIPFALGGRWVVPKSSCAACARATGAFEQVFLRTMLGPLRMYFDMPTRRRKARPKKLPLKVKLGPEDDWTFVDVDQEVAAEVGIDAFEPFLRRIICQNETSNVVQYIGGIKRTEKASTELLQISIVTHPKMPSDLITVRIRLLAC</sequence>
<dbReference type="AlphaFoldDB" id="A0A5C8PF55"/>
<keyword evidence="1" id="KW-0378">Hydrolase</keyword>